<protein>
    <submittedName>
        <fullName evidence="2">Uncharacterized protein</fullName>
    </submittedName>
</protein>
<dbReference type="Pfam" id="PF05402">
    <property type="entry name" value="PqqD"/>
    <property type="match status" value="1"/>
</dbReference>
<feature type="region of interest" description="Disordered" evidence="1">
    <location>
        <begin position="1"/>
        <end position="20"/>
    </location>
</feature>
<dbReference type="KEGG" id="jeo:JMA_33740"/>
<dbReference type="HOGENOM" id="CLU_159325_2_0_9"/>
<gene>
    <name evidence="2" type="ORF">JMA_33740</name>
</gene>
<dbReference type="AlphaFoldDB" id="A0A0B5ARI6"/>
<organism evidence="2 3">
    <name type="scientific">Jeotgalibacillus malaysiensis</name>
    <dbReference type="NCBI Taxonomy" id="1508404"/>
    <lineage>
        <taxon>Bacteria</taxon>
        <taxon>Bacillati</taxon>
        <taxon>Bacillota</taxon>
        <taxon>Bacilli</taxon>
        <taxon>Bacillales</taxon>
        <taxon>Caryophanaceae</taxon>
        <taxon>Jeotgalibacillus</taxon>
    </lineage>
</organism>
<dbReference type="Gene3D" id="1.10.10.1150">
    <property type="entry name" value="Coenzyme PQQ synthesis protein D (PqqD)"/>
    <property type="match status" value="1"/>
</dbReference>
<feature type="compositionally biased region" description="Polar residues" evidence="1">
    <location>
        <begin position="1"/>
        <end position="17"/>
    </location>
</feature>
<keyword evidence="3" id="KW-1185">Reference proteome</keyword>
<sequence>MQKQNELTTQTVISQQPGHMVSDMNGEKVMLSIKNGKYYNLGAIGGEIWSLIEKPVTVEAVVTELESRYEVDRGKCEMEVLNFVDELMKENLIQHE</sequence>
<proteinExistence type="predicted"/>
<dbReference type="InterPro" id="IPR008792">
    <property type="entry name" value="PQQD"/>
</dbReference>
<evidence type="ECO:0000256" key="1">
    <source>
        <dbReference type="SAM" id="MobiDB-lite"/>
    </source>
</evidence>
<accession>A0A0B5ARI6</accession>
<reference evidence="2 3" key="1">
    <citation type="submission" date="2014-08" db="EMBL/GenBank/DDBJ databases">
        <title>Complete genome of a marine bacteria Jeotgalibacillus malaysiensis.</title>
        <authorList>
            <person name="Yaakop A.S."/>
            <person name="Chan K.-G."/>
            <person name="Goh K.M."/>
        </authorList>
    </citation>
    <scope>NUCLEOTIDE SEQUENCE [LARGE SCALE GENOMIC DNA]</scope>
    <source>
        <strain evidence="2 3">D5</strain>
    </source>
</reference>
<dbReference type="STRING" id="1508404.JMA_33740"/>
<dbReference type="BioCyc" id="JESP1508404:G14D9-12655-MONOMER"/>
<dbReference type="OrthoDB" id="1495225at2"/>
<dbReference type="InterPro" id="IPR041881">
    <property type="entry name" value="PqqD_sf"/>
</dbReference>
<dbReference type="EMBL" id="CP009416">
    <property type="protein sequence ID" value="AJD92691.1"/>
    <property type="molecule type" value="Genomic_DNA"/>
</dbReference>
<name>A0A0B5ARI6_9BACL</name>
<dbReference type="Proteomes" id="UP000031449">
    <property type="component" value="Chromosome"/>
</dbReference>
<dbReference type="NCBIfam" id="NF033536">
    <property type="entry name" value="lasso_PqqD_Bac"/>
    <property type="match status" value="1"/>
</dbReference>
<evidence type="ECO:0000313" key="3">
    <source>
        <dbReference type="Proteomes" id="UP000031449"/>
    </source>
</evidence>
<evidence type="ECO:0000313" key="2">
    <source>
        <dbReference type="EMBL" id="AJD92691.1"/>
    </source>
</evidence>